<feature type="compositionally biased region" description="Basic and acidic residues" evidence="1">
    <location>
        <begin position="289"/>
        <end position="298"/>
    </location>
</feature>
<proteinExistence type="predicted"/>
<sequence>MSLESAITDSETRCKRLRSDQPHSLELPIEEFRFFLLRTAEMTQRLGESLQAAQAVLARHQSWTRKAFSLMPWKSSPQKSFQCLYSARTPGIPPRTKALCTTHFGVNREAWNTIAQWIGKNEEQISDLQNQMSSFAPAKHVDPLSAGGSSHSEMASLPQALRNFRSRLHQNSLLGSNKNTVTDAEERQRLLADSQSKSWHESSSEQDDSEDEDETDENSKNGGTYTTKSSLVKNRELLTEDEGSMSANDGIPSANKALGLGSKMRERFELLKSYMEEYGLLAEPSSPDNPKRPPEQTREGTVGSIQARLAALGDLEDRMELHENPWRVWHPSKWEVEGVSSILGEHVGARGQPLGKFQQDPRGGPTASDSRSCLPAGRGAMSFPEYLGQPCHAPSHATVATPSLRSSTAAWHDKPCVATSGMSQPRMDGHRTHEVPLSRLVHLSSLSLLKGVVQLLRRPRRMGHVTTRLSLIFAATHSAIMSFPAASTNNPQSTLPPWRRVTRDAKISADRVTASQNFCDFLKRTAELTQALYDCSKEVNKTLSAGHKQSSWLNPFGKSKSSSTAQKGFDLERFDYLYHVRVPSRKKKKKGQHLPDPLPRSSTHLAVSPTTWLAIRNWIASEPLFGVLDPQLISEYGDQCVAVEGRQSETGKDTLRSKLSELRSSCETLALHFQVRQVPILHPGAPVTNVDAVMSGYAQNWKYRPPRKRKHGPSLSGKTLRSTSCSRSISPPPDGSRQMFKRLPRSLRPSKPACGVIAHERTIR</sequence>
<protein>
    <submittedName>
        <fullName evidence="2">Uncharacterized protein</fullName>
    </submittedName>
</protein>
<feature type="compositionally biased region" description="Acidic residues" evidence="1">
    <location>
        <begin position="204"/>
        <end position="216"/>
    </location>
</feature>
<gene>
    <name evidence="2" type="ORF">DB88DRAFT_474928</name>
</gene>
<evidence type="ECO:0000313" key="2">
    <source>
        <dbReference type="EMBL" id="KAK1921808.1"/>
    </source>
</evidence>
<name>A0AAD9FNT8_PAPLA</name>
<dbReference type="EMBL" id="JAODAN010000010">
    <property type="protein sequence ID" value="KAK1921808.1"/>
    <property type="molecule type" value="Genomic_DNA"/>
</dbReference>
<dbReference type="AlphaFoldDB" id="A0AAD9FNT8"/>
<evidence type="ECO:0000313" key="3">
    <source>
        <dbReference type="Proteomes" id="UP001182556"/>
    </source>
</evidence>
<feature type="region of interest" description="Disordered" evidence="1">
    <location>
        <begin position="351"/>
        <end position="375"/>
    </location>
</feature>
<reference evidence="2" key="1">
    <citation type="submission" date="2023-02" db="EMBL/GenBank/DDBJ databases">
        <title>Identification and recombinant expression of a fungal hydrolase from Papiliotrema laurentii that hydrolyzes apple cutin and clears colloidal polyester polyurethane.</title>
        <authorList>
            <consortium name="DOE Joint Genome Institute"/>
            <person name="Roman V.A."/>
            <person name="Bojanowski C."/>
            <person name="Crable B.R."/>
            <person name="Wagner D.N."/>
            <person name="Hung C.S."/>
            <person name="Nadeau L.J."/>
            <person name="Schratz L."/>
            <person name="Haridas S."/>
            <person name="Pangilinan J."/>
            <person name="Lipzen A."/>
            <person name="Na H."/>
            <person name="Yan M."/>
            <person name="Ng V."/>
            <person name="Grigoriev I.V."/>
            <person name="Spatafora J.W."/>
            <person name="Barlow D."/>
            <person name="Biffinger J."/>
            <person name="Kelley-Loughnane N."/>
            <person name="Varaljay V.A."/>
            <person name="Crookes-Goodson W.J."/>
        </authorList>
    </citation>
    <scope>NUCLEOTIDE SEQUENCE</scope>
    <source>
        <strain evidence="2">5307AH</strain>
    </source>
</reference>
<keyword evidence="3" id="KW-1185">Reference proteome</keyword>
<organism evidence="2 3">
    <name type="scientific">Papiliotrema laurentii</name>
    <name type="common">Cryptococcus laurentii</name>
    <dbReference type="NCBI Taxonomy" id="5418"/>
    <lineage>
        <taxon>Eukaryota</taxon>
        <taxon>Fungi</taxon>
        <taxon>Dikarya</taxon>
        <taxon>Basidiomycota</taxon>
        <taxon>Agaricomycotina</taxon>
        <taxon>Tremellomycetes</taxon>
        <taxon>Tremellales</taxon>
        <taxon>Rhynchogastremaceae</taxon>
        <taxon>Papiliotrema</taxon>
    </lineage>
</organism>
<feature type="region of interest" description="Disordered" evidence="1">
    <location>
        <begin position="703"/>
        <end position="746"/>
    </location>
</feature>
<dbReference type="Proteomes" id="UP001182556">
    <property type="component" value="Unassembled WGS sequence"/>
</dbReference>
<feature type="region of interest" description="Disordered" evidence="1">
    <location>
        <begin position="190"/>
        <end position="233"/>
    </location>
</feature>
<accession>A0AAD9FNT8</accession>
<feature type="compositionally biased region" description="Polar residues" evidence="1">
    <location>
        <begin position="716"/>
        <end position="729"/>
    </location>
</feature>
<feature type="region of interest" description="Disordered" evidence="1">
    <location>
        <begin position="281"/>
        <end position="302"/>
    </location>
</feature>
<feature type="compositionally biased region" description="Polar residues" evidence="1">
    <location>
        <begin position="220"/>
        <end position="232"/>
    </location>
</feature>
<evidence type="ECO:0000256" key="1">
    <source>
        <dbReference type="SAM" id="MobiDB-lite"/>
    </source>
</evidence>
<comment type="caution">
    <text evidence="2">The sequence shown here is derived from an EMBL/GenBank/DDBJ whole genome shotgun (WGS) entry which is preliminary data.</text>
</comment>